<dbReference type="GO" id="GO:0003954">
    <property type="term" value="F:NADH dehydrogenase activity"/>
    <property type="evidence" value="ECO:0007669"/>
    <property type="project" value="TreeGrafter"/>
</dbReference>
<dbReference type="InterPro" id="IPR002023">
    <property type="entry name" value="NuoE-like"/>
</dbReference>
<dbReference type="Gene3D" id="3.40.30.10">
    <property type="entry name" value="Glutaredoxin"/>
    <property type="match status" value="1"/>
</dbReference>
<keyword evidence="9" id="KW-0560">Oxidoreductase</keyword>
<dbReference type="Proteomes" id="UP000064007">
    <property type="component" value="Chromosome 1"/>
</dbReference>
<evidence type="ECO:0000313" key="9">
    <source>
        <dbReference type="EMBL" id="CEZ19356.1"/>
    </source>
</evidence>
<dbReference type="GO" id="GO:0046872">
    <property type="term" value="F:metal ion binding"/>
    <property type="evidence" value="ECO:0007669"/>
    <property type="project" value="UniProtKB-KW"/>
</dbReference>
<evidence type="ECO:0000256" key="5">
    <source>
        <dbReference type="ARBA" id="ARBA00023014"/>
    </source>
</evidence>
<comment type="similarity">
    <text evidence="1">Belongs to the complex I 24 kDa subunit family.</text>
</comment>
<dbReference type="EMBL" id="LN827929">
    <property type="protein sequence ID" value="CEZ19356.1"/>
    <property type="molecule type" value="Genomic_DNA"/>
</dbReference>
<dbReference type="FunFam" id="1.10.10.1590:FF:000001">
    <property type="entry name" value="NADH-quinone oxidoreductase subunit E"/>
    <property type="match status" value="1"/>
</dbReference>
<dbReference type="PIRSF" id="PIRSF000216">
    <property type="entry name" value="NADH_DH_24kDa"/>
    <property type="match status" value="1"/>
</dbReference>
<keyword evidence="3 8" id="KW-0479">Metal-binding</keyword>
<sequence length="157" mass="17914">MIHTDDIKLIDKELKKFPDNQKRSAVISALRIVQTRHGWLSHEHISDVAHYLEMPEIAVMEVATFYNMFNLESKGKYQITICTNISCMLRNSDEIVQHLEKKLGISFGELTKDKKFSLKEGECMGACSGAPLCLINNHTMHEHLTTEKIDKLIASLK</sequence>
<evidence type="ECO:0000256" key="3">
    <source>
        <dbReference type="ARBA" id="ARBA00022723"/>
    </source>
</evidence>
<dbReference type="Gene3D" id="1.10.10.1590">
    <property type="entry name" value="NADH-quinone oxidoreductase subunit E"/>
    <property type="match status" value="1"/>
</dbReference>
<comment type="cofactor">
    <cofactor evidence="6">
        <name>[2Fe-2S] cluster</name>
        <dbReference type="ChEBI" id="CHEBI:190135"/>
    </cofactor>
</comment>
<keyword evidence="5 8" id="KW-0411">Iron-sulfur</keyword>
<name>A0A0D6EV47_9PROT</name>
<comment type="catalytic activity">
    <reaction evidence="7">
        <text>a quinone + NADH + 5 H(+)(in) = a quinol + NAD(+) + 4 H(+)(out)</text>
        <dbReference type="Rhea" id="RHEA:57888"/>
        <dbReference type="ChEBI" id="CHEBI:15378"/>
        <dbReference type="ChEBI" id="CHEBI:24646"/>
        <dbReference type="ChEBI" id="CHEBI:57540"/>
        <dbReference type="ChEBI" id="CHEBI:57945"/>
        <dbReference type="ChEBI" id="CHEBI:132124"/>
    </reaction>
</comment>
<dbReference type="InterPro" id="IPR041921">
    <property type="entry name" value="NuoE_N"/>
</dbReference>
<dbReference type="AlphaFoldDB" id="A0A0D6EV47"/>
<dbReference type="HOGENOM" id="CLU_054362_2_0_4"/>
<keyword evidence="4 8" id="KW-0408">Iron</keyword>
<dbReference type="GO" id="GO:0051537">
    <property type="term" value="F:2 iron, 2 sulfur cluster binding"/>
    <property type="evidence" value="ECO:0007669"/>
    <property type="project" value="UniProtKB-KW"/>
</dbReference>
<dbReference type="PANTHER" id="PTHR10371:SF3">
    <property type="entry name" value="NADH DEHYDROGENASE [UBIQUINONE] FLAVOPROTEIN 2, MITOCHONDRIAL"/>
    <property type="match status" value="1"/>
</dbReference>
<feature type="binding site" evidence="8">
    <location>
        <position position="82"/>
    </location>
    <ligand>
        <name>[2Fe-2S] cluster</name>
        <dbReference type="ChEBI" id="CHEBI:190135"/>
    </ligand>
</feature>
<dbReference type="InterPro" id="IPR042128">
    <property type="entry name" value="NuoE_dom"/>
</dbReference>
<evidence type="ECO:0000256" key="6">
    <source>
        <dbReference type="ARBA" id="ARBA00034078"/>
    </source>
</evidence>
<evidence type="ECO:0000256" key="2">
    <source>
        <dbReference type="ARBA" id="ARBA00022714"/>
    </source>
</evidence>
<keyword evidence="10" id="KW-1185">Reference proteome</keyword>
<protein>
    <submittedName>
        <fullName evidence="9">NADH-quinone oxidoreductase, E subunit</fullName>
        <ecNumber evidence="9">1.6.99.5</ecNumber>
    </submittedName>
</protein>
<evidence type="ECO:0000256" key="4">
    <source>
        <dbReference type="ARBA" id="ARBA00023004"/>
    </source>
</evidence>
<dbReference type="NCBIfam" id="TIGR01958">
    <property type="entry name" value="nuoE_fam"/>
    <property type="match status" value="1"/>
</dbReference>
<evidence type="ECO:0000256" key="8">
    <source>
        <dbReference type="PIRSR" id="PIRSR000216-1"/>
    </source>
</evidence>
<keyword evidence="2 8" id="KW-0001">2Fe-2S</keyword>
<dbReference type="PROSITE" id="PS01099">
    <property type="entry name" value="COMPLEX1_24K"/>
    <property type="match status" value="1"/>
</dbReference>
<dbReference type="PANTHER" id="PTHR10371">
    <property type="entry name" value="NADH DEHYDROGENASE UBIQUINONE FLAVOPROTEIN 2, MITOCHONDRIAL"/>
    <property type="match status" value="1"/>
</dbReference>
<dbReference type="STRING" id="1581557.BN1208_0464"/>
<dbReference type="InterPro" id="IPR036249">
    <property type="entry name" value="Thioredoxin-like_sf"/>
</dbReference>
<dbReference type="OrthoDB" id="9807941at2"/>
<dbReference type="KEGG" id="mbat:BN1208_0464"/>
<proteinExistence type="inferred from homology"/>
<reference evidence="10" key="1">
    <citation type="submission" date="2014-12" db="EMBL/GenBank/DDBJ databases">
        <authorList>
            <person name="Salcher M.M."/>
        </authorList>
    </citation>
    <scope>NUCLEOTIDE SEQUENCE [LARGE SCALE GENOMIC DNA]</scope>
    <source>
        <strain evidence="10">MMS-10A-171</strain>
    </source>
</reference>
<gene>
    <name evidence="9" type="ORF">BN1208_0464</name>
</gene>
<evidence type="ECO:0000313" key="10">
    <source>
        <dbReference type="Proteomes" id="UP000064007"/>
    </source>
</evidence>
<evidence type="ECO:0000256" key="7">
    <source>
        <dbReference type="ARBA" id="ARBA00047712"/>
    </source>
</evidence>
<evidence type="ECO:0000256" key="1">
    <source>
        <dbReference type="ARBA" id="ARBA00010643"/>
    </source>
</evidence>
<comment type="cofactor">
    <cofactor evidence="8">
        <name>[2Fe-2S] cluster</name>
        <dbReference type="ChEBI" id="CHEBI:190135"/>
    </cofactor>
    <text evidence="8">Binds 1 [2Fe-2S] cluster.</text>
</comment>
<feature type="binding site" evidence="8">
    <location>
        <position position="127"/>
    </location>
    <ligand>
        <name>[2Fe-2S] cluster</name>
        <dbReference type="ChEBI" id="CHEBI:190135"/>
    </ligand>
</feature>
<feature type="binding site" evidence="8">
    <location>
        <position position="123"/>
    </location>
    <ligand>
        <name>[2Fe-2S] cluster</name>
        <dbReference type="ChEBI" id="CHEBI:190135"/>
    </ligand>
</feature>
<dbReference type="RefSeq" id="WP_046487515.1">
    <property type="nucleotide sequence ID" value="NZ_CP040980.1"/>
</dbReference>
<dbReference type="CDD" id="cd03064">
    <property type="entry name" value="TRX_Fd_NuoE"/>
    <property type="match status" value="1"/>
</dbReference>
<accession>A0A0D6EV47</accession>
<dbReference type="Pfam" id="PF01257">
    <property type="entry name" value="2Fe-2S_thioredx"/>
    <property type="match status" value="1"/>
</dbReference>
<dbReference type="EC" id="1.6.99.5" evidence="9"/>
<feature type="binding site" evidence="8">
    <location>
        <position position="87"/>
    </location>
    <ligand>
        <name>[2Fe-2S] cluster</name>
        <dbReference type="ChEBI" id="CHEBI:190135"/>
    </ligand>
</feature>
<organism evidence="9 10">
    <name type="scientific">Candidatus Methylopumilus planktonicus</name>
    <dbReference type="NCBI Taxonomy" id="1581557"/>
    <lineage>
        <taxon>Bacteria</taxon>
        <taxon>Pseudomonadati</taxon>
        <taxon>Pseudomonadota</taxon>
        <taxon>Betaproteobacteria</taxon>
        <taxon>Nitrosomonadales</taxon>
        <taxon>Methylophilaceae</taxon>
        <taxon>Candidatus Methylopumilus</taxon>
    </lineage>
</organism>
<dbReference type="SUPFAM" id="SSF52833">
    <property type="entry name" value="Thioredoxin-like"/>
    <property type="match status" value="1"/>
</dbReference>